<dbReference type="AlphaFoldDB" id="A0AAE0FUE1"/>
<accession>A0AAE0FUE1</accession>
<comment type="caution">
    <text evidence="1">The sequence shown here is derived from an EMBL/GenBank/DDBJ whole genome shotgun (WGS) entry which is preliminary data.</text>
</comment>
<evidence type="ECO:0000313" key="2">
    <source>
        <dbReference type="Proteomes" id="UP001190700"/>
    </source>
</evidence>
<keyword evidence="2" id="KW-1185">Reference proteome</keyword>
<dbReference type="EMBL" id="LGRX02013497">
    <property type="protein sequence ID" value="KAK3266008.1"/>
    <property type="molecule type" value="Genomic_DNA"/>
</dbReference>
<gene>
    <name evidence="1" type="ORF">CYMTET_25344</name>
</gene>
<sequence>MSDHAEEEARLAEANELFLYLQKALPVHCRCEVLPSYNWGGTVAGLWVAYTNELQHHLQNDTAGGSIGLTFQGPG</sequence>
<organism evidence="1 2">
    <name type="scientific">Cymbomonas tetramitiformis</name>
    <dbReference type="NCBI Taxonomy" id="36881"/>
    <lineage>
        <taxon>Eukaryota</taxon>
        <taxon>Viridiplantae</taxon>
        <taxon>Chlorophyta</taxon>
        <taxon>Pyramimonadophyceae</taxon>
        <taxon>Pyramimonadales</taxon>
        <taxon>Pyramimonadaceae</taxon>
        <taxon>Cymbomonas</taxon>
    </lineage>
</organism>
<name>A0AAE0FUE1_9CHLO</name>
<proteinExistence type="predicted"/>
<evidence type="ECO:0000313" key="1">
    <source>
        <dbReference type="EMBL" id="KAK3266008.1"/>
    </source>
</evidence>
<dbReference type="Proteomes" id="UP001190700">
    <property type="component" value="Unassembled WGS sequence"/>
</dbReference>
<reference evidence="1 2" key="1">
    <citation type="journal article" date="2015" name="Genome Biol. Evol.">
        <title>Comparative Genomics of a Bacterivorous Green Alga Reveals Evolutionary Causalities and Consequences of Phago-Mixotrophic Mode of Nutrition.</title>
        <authorList>
            <person name="Burns J.A."/>
            <person name="Paasch A."/>
            <person name="Narechania A."/>
            <person name="Kim E."/>
        </authorList>
    </citation>
    <scope>NUCLEOTIDE SEQUENCE [LARGE SCALE GENOMIC DNA]</scope>
    <source>
        <strain evidence="1 2">PLY_AMNH</strain>
    </source>
</reference>
<protein>
    <submittedName>
        <fullName evidence="1">Uncharacterized protein</fullName>
    </submittedName>
</protein>